<comment type="caution">
    <text evidence="2">Lacks conserved residue(s) required for the propagation of feature annotation.</text>
</comment>
<dbReference type="RefSeq" id="WP_062482183.1">
    <property type="nucleotide sequence ID" value="NZ_LN885086.1"/>
</dbReference>
<accession>A0A0S4KPH7</accession>
<dbReference type="PANTHER" id="PTHR10302:SF27">
    <property type="entry name" value="SINGLE-STRANDED DNA-BINDING PROTEIN"/>
    <property type="match status" value="1"/>
</dbReference>
<dbReference type="KEGG" id="nio:NITINOP_0265"/>
<dbReference type="OrthoDB" id="9809878at2"/>
<dbReference type="InterPro" id="IPR000424">
    <property type="entry name" value="Primosome_PriB/ssb"/>
</dbReference>
<dbReference type="NCBIfam" id="TIGR00621">
    <property type="entry name" value="ssb"/>
    <property type="match status" value="1"/>
</dbReference>
<dbReference type="PANTHER" id="PTHR10302">
    <property type="entry name" value="SINGLE-STRANDED DNA-BINDING PROTEIN"/>
    <property type="match status" value="1"/>
</dbReference>
<organism evidence="5 6">
    <name type="scientific">Candidatus Nitrospira inopinata</name>
    <dbReference type="NCBI Taxonomy" id="1715989"/>
    <lineage>
        <taxon>Bacteria</taxon>
        <taxon>Pseudomonadati</taxon>
        <taxon>Nitrospirota</taxon>
        <taxon>Nitrospiria</taxon>
        <taxon>Nitrospirales</taxon>
        <taxon>Nitrospiraceae</taxon>
        <taxon>Nitrospira</taxon>
    </lineage>
</organism>
<dbReference type="GO" id="GO:0009295">
    <property type="term" value="C:nucleoid"/>
    <property type="evidence" value="ECO:0007669"/>
    <property type="project" value="TreeGrafter"/>
</dbReference>
<dbReference type="AlphaFoldDB" id="A0A0S4KPH7"/>
<evidence type="ECO:0000313" key="5">
    <source>
        <dbReference type="EMBL" id="CUQ65241.1"/>
    </source>
</evidence>
<sequence>MAGFNKVILLGNLTRNPELRYTPNGTPVAGFGLAVGRRFKQGEDLKEEVCFVDIVVFGKQAEHCGQYLSKGNGVIVEGRLQQRRWETEDGQKRSKHEVVAQSVTFLPKRQDGASGATEPVNHEDLAYDMDEQG</sequence>
<dbReference type="InterPro" id="IPR011344">
    <property type="entry name" value="ssDNA-bd"/>
</dbReference>
<dbReference type="Gene3D" id="2.40.50.140">
    <property type="entry name" value="Nucleic acid-binding proteins"/>
    <property type="match status" value="1"/>
</dbReference>
<comment type="subunit">
    <text evidence="2">Homotetramer.</text>
</comment>
<evidence type="ECO:0000256" key="2">
    <source>
        <dbReference type="HAMAP-Rule" id="MF_00984"/>
    </source>
</evidence>
<dbReference type="HAMAP" id="MF_00984">
    <property type="entry name" value="SSB"/>
    <property type="match status" value="1"/>
</dbReference>
<protein>
    <recommendedName>
        <fullName evidence="2 3">Single-stranded DNA-binding protein</fullName>
        <shortName evidence="2">SSB</shortName>
    </recommendedName>
</protein>
<dbReference type="CDD" id="cd04496">
    <property type="entry name" value="SSB_OBF"/>
    <property type="match status" value="1"/>
</dbReference>
<dbReference type="Proteomes" id="UP000066284">
    <property type="component" value="Chromosome 1"/>
</dbReference>
<dbReference type="Pfam" id="PF00436">
    <property type="entry name" value="SSB"/>
    <property type="match status" value="1"/>
</dbReference>
<evidence type="ECO:0000256" key="4">
    <source>
        <dbReference type="SAM" id="MobiDB-lite"/>
    </source>
</evidence>
<keyword evidence="6" id="KW-1185">Reference proteome</keyword>
<evidence type="ECO:0000256" key="3">
    <source>
        <dbReference type="PIRNR" id="PIRNR002070"/>
    </source>
</evidence>
<feature type="region of interest" description="Disordered" evidence="4">
    <location>
        <begin position="108"/>
        <end position="133"/>
    </location>
</feature>
<dbReference type="GO" id="GO:0006260">
    <property type="term" value="P:DNA replication"/>
    <property type="evidence" value="ECO:0007669"/>
    <property type="project" value="InterPro"/>
</dbReference>
<dbReference type="SUPFAM" id="SSF50249">
    <property type="entry name" value="Nucleic acid-binding proteins"/>
    <property type="match status" value="1"/>
</dbReference>
<evidence type="ECO:0000313" key="6">
    <source>
        <dbReference type="Proteomes" id="UP000066284"/>
    </source>
</evidence>
<name>A0A0S4KPH7_9BACT</name>
<gene>
    <name evidence="5" type="primary">ssb</name>
    <name evidence="5" type="ORF">NITINOP_0265</name>
</gene>
<keyword evidence="1 2" id="KW-0238">DNA-binding</keyword>
<dbReference type="PIRSF" id="PIRSF002070">
    <property type="entry name" value="SSB"/>
    <property type="match status" value="1"/>
</dbReference>
<reference evidence="6" key="1">
    <citation type="submission" date="2015-09" db="EMBL/GenBank/DDBJ databases">
        <authorList>
            <person name="Daims H."/>
        </authorList>
    </citation>
    <scope>NUCLEOTIDE SEQUENCE [LARGE SCALE GENOMIC DNA]</scope>
</reference>
<dbReference type="EMBL" id="LN885086">
    <property type="protein sequence ID" value="CUQ65241.1"/>
    <property type="molecule type" value="Genomic_DNA"/>
</dbReference>
<dbReference type="PROSITE" id="PS50935">
    <property type="entry name" value="SSB"/>
    <property type="match status" value="1"/>
</dbReference>
<evidence type="ECO:0000256" key="1">
    <source>
        <dbReference type="ARBA" id="ARBA00023125"/>
    </source>
</evidence>
<dbReference type="InterPro" id="IPR012340">
    <property type="entry name" value="NA-bd_OB-fold"/>
</dbReference>
<dbReference type="GO" id="GO:0003697">
    <property type="term" value="F:single-stranded DNA binding"/>
    <property type="evidence" value="ECO:0007669"/>
    <property type="project" value="UniProtKB-UniRule"/>
</dbReference>
<proteinExistence type="inferred from homology"/>
<dbReference type="STRING" id="1715989.NITINOP_0265"/>